<organism evidence="1">
    <name type="scientific">marine sediment metagenome</name>
    <dbReference type="NCBI Taxonomy" id="412755"/>
    <lineage>
        <taxon>unclassified sequences</taxon>
        <taxon>metagenomes</taxon>
        <taxon>ecological metagenomes</taxon>
    </lineage>
</organism>
<dbReference type="EMBL" id="LAZR01000107">
    <property type="protein sequence ID" value="KKN90888.1"/>
    <property type="molecule type" value="Genomic_DNA"/>
</dbReference>
<gene>
    <name evidence="1" type="ORF">LCGC14_0224720</name>
</gene>
<protein>
    <submittedName>
        <fullName evidence="1">Uncharacterized protein</fullName>
    </submittedName>
</protein>
<evidence type="ECO:0000313" key="1">
    <source>
        <dbReference type="EMBL" id="KKN90888.1"/>
    </source>
</evidence>
<comment type="caution">
    <text evidence="1">The sequence shown here is derived from an EMBL/GenBank/DDBJ whole genome shotgun (WGS) entry which is preliminary data.</text>
</comment>
<proteinExistence type="predicted"/>
<name>A0A0F9XG67_9ZZZZ</name>
<sequence>MSCPVCNNDKSILLRNTSGIEKGYRTKDDYTWNIDIHLCMSCKNIFGKIS</sequence>
<dbReference type="AlphaFoldDB" id="A0A0F9XG67"/>
<reference evidence="1" key="1">
    <citation type="journal article" date="2015" name="Nature">
        <title>Complex archaea that bridge the gap between prokaryotes and eukaryotes.</title>
        <authorList>
            <person name="Spang A."/>
            <person name="Saw J.H."/>
            <person name="Jorgensen S.L."/>
            <person name="Zaremba-Niedzwiedzka K."/>
            <person name="Martijn J."/>
            <person name="Lind A.E."/>
            <person name="van Eijk R."/>
            <person name="Schleper C."/>
            <person name="Guy L."/>
            <person name="Ettema T.J."/>
        </authorList>
    </citation>
    <scope>NUCLEOTIDE SEQUENCE</scope>
</reference>
<accession>A0A0F9XG67</accession>